<reference evidence="12" key="1">
    <citation type="journal article" date="2019" name="Int. J. Syst. Evol. Microbiol.">
        <title>The Global Catalogue of Microorganisms (GCM) 10K type strain sequencing project: providing services to taxonomists for standard genome sequencing and annotation.</title>
        <authorList>
            <consortium name="The Broad Institute Genomics Platform"/>
            <consortium name="The Broad Institute Genome Sequencing Center for Infectious Disease"/>
            <person name="Wu L."/>
            <person name="Ma J."/>
        </authorList>
    </citation>
    <scope>NUCLEOTIDE SEQUENCE [LARGE SCALE GENOMIC DNA]</scope>
    <source>
        <strain evidence="12">KCTC 42964</strain>
    </source>
</reference>
<dbReference type="Gene3D" id="3.40.5.10">
    <property type="entry name" value="Ribosomal protein L9, N-terminal domain"/>
    <property type="match status" value="1"/>
</dbReference>
<comment type="function">
    <text evidence="7">Binds to the 23S rRNA.</text>
</comment>
<feature type="domain" description="Ribosomal protein L9" evidence="10">
    <location>
        <begin position="13"/>
        <end position="40"/>
    </location>
</feature>
<dbReference type="InterPro" id="IPR020070">
    <property type="entry name" value="Ribosomal_bL9_N"/>
</dbReference>
<comment type="similarity">
    <text evidence="1 7">Belongs to the bacterial ribosomal protein bL9 family.</text>
</comment>
<feature type="coiled-coil region" evidence="8">
    <location>
        <begin position="37"/>
        <end position="69"/>
    </location>
</feature>
<feature type="compositionally biased region" description="Acidic residues" evidence="9">
    <location>
        <begin position="164"/>
        <end position="183"/>
    </location>
</feature>
<evidence type="ECO:0000256" key="5">
    <source>
        <dbReference type="ARBA" id="ARBA00023274"/>
    </source>
</evidence>
<protein>
    <recommendedName>
        <fullName evidence="6 7">Large ribosomal subunit protein bL9</fullName>
    </recommendedName>
</protein>
<dbReference type="InterPro" id="IPR000244">
    <property type="entry name" value="Ribosomal_bL9"/>
</dbReference>
<dbReference type="EMBL" id="JBHRTR010000003">
    <property type="protein sequence ID" value="MFC3225673.1"/>
    <property type="molecule type" value="Genomic_DNA"/>
</dbReference>
<keyword evidence="12" id="KW-1185">Reference proteome</keyword>
<keyword evidence="3 7" id="KW-0694">RNA-binding</keyword>
<evidence type="ECO:0000256" key="8">
    <source>
        <dbReference type="SAM" id="Coils"/>
    </source>
</evidence>
<dbReference type="PROSITE" id="PS00651">
    <property type="entry name" value="RIBOSOMAL_L9"/>
    <property type="match status" value="1"/>
</dbReference>
<sequence>MEVILLERVDKLGQMGEVVRVKDGYARNFLLPQGKALRANKGNMARFEKERAQLEARNLERRQEAETVAGRMTDFSVVLLRQAGESGQLYGSVSARDIADAATEAGASLGREQVRLERPIKTLGLHDVRVDLHPEVTVEIQVNVARSAEEAEVQARGGDPTAMPEDDDEDEDYEAEDLQDEVEGLGPQPDVDLPVDEQEEQARQ</sequence>
<dbReference type="SUPFAM" id="SSF55653">
    <property type="entry name" value="Ribosomal protein L9 C-domain"/>
    <property type="match status" value="1"/>
</dbReference>
<dbReference type="NCBIfam" id="TIGR00158">
    <property type="entry name" value="L9"/>
    <property type="match status" value="1"/>
</dbReference>
<dbReference type="InterPro" id="IPR036791">
    <property type="entry name" value="Ribosomal_bL9_C_sf"/>
</dbReference>
<evidence type="ECO:0000256" key="1">
    <source>
        <dbReference type="ARBA" id="ARBA00010605"/>
    </source>
</evidence>
<evidence type="ECO:0000259" key="10">
    <source>
        <dbReference type="PROSITE" id="PS00651"/>
    </source>
</evidence>
<evidence type="ECO:0000256" key="6">
    <source>
        <dbReference type="ARBA" id="ARBA00035292"/>
    </source>
</evidence>
<gene>
    <name evidence="7 11" type="primary">rplI</name>
    <name evidence="11" type="ORF">ACFOGJ_00420</name>
</gene>
<dbReference type="Proteomes" id="UP001595528">
    <property type="component" value="Unassembled WGS sequence"/>
</dbReference>
<dbReference type="SUPFAM" id="SSF55658">
    <property type="entry name" value="L9 N-domain-like"/>
    <property type="match status" value="1"/>
</dbReference>
<accession>A0ABV7KTK7</accession>
<evidence type="ECO:0000256" key="7">
    <source>
        <dbReference type="HAMAP-Rule" id="MF_00503"/>
    </source>
</evidence>
<dbReference type="Gene3D" id="3.10.430.100">
    <property type="entry name" value="Ribosomal protein L9, C-terminal domain"/>
    <property type="match status" value="1"/>
</dbReference>
<evidence type="ECO:0000313" key="11">
    <source>
        <dbReference type="EMBL" id="MFC3225673.1"/>
    </source>
</evidence>
<dbReference type="InterPro" id="IPR020594">
    <property type="entry name" value="Ribosomal_bL9_bac/chp"/>
</dbReference>
<keyword evidence="8" id="KW-0175">Coiled coil</keyword>
<name>A0ABV7KTK7_9PROT</name>
<keyword evidence="5 7" id="KW-0687">Ribonucleoprotein</keyword>
<evidence type="ECO:0000256" key="3">
    <source>
        <dbReference type="ARBA" id="ARBA00022884"/>
    </source>
</evidence>
<proteinExistence type="inferred from homology"/>
<dbReference type="RefSeq" id="WP_379897407.1">
    <property type="nucleotide sequence ID" value="NZ_JBHRTR010000003.1"/>
</dbReference>
<dbReference type="InterPro" id="IPR009027">
    <property type="entry name" value="Ribosomal_bL9/RNase_H1_N"/>
</dbReference>
<dbReference type="Pfam" id="PF01281">
    <property type="entry name" value="Ribosomal_L9_N"/>
    <property type="match status" value="1"/>
</dbReference>
<comment type="caution">
    <text evidence="11">The sequence shown here is derived from an EMBL/GenBank/DDBJ whole genome shotgun (WGS) entry which is preliminary data.</text>
</comment>
<feature type="region of interest" description="Disordered" evidence="9">
    <location>
        <begin position="147"/>
        <end position="204"/>
    </location>
</feature>
<dbReference type="InterPro" id="IPR036935">
    <property type="entry name" value="Ribosomal_bL9_N_sf"/>
</dbReference>
<dbReference type="Pfam" id="PF03948">
    <property type="entry name" value="Ribosomal_L9_C"/>
    <property type="match status" value="1"/>
</dbReference>
<keyword evidence="4 7" id="KW-0689">Ribosomal protein</keyword>
<evidence type="ECO:0000256" key="9">
    <source>
        <dbReference type="SAM" id="MobiDB-lite"/>
    </source>
</evidence>
<feature type="compositionally biased region" description="Acidic residues" evidence="9">
    <location>
        <begin position="193"/>
        <end position="204"/>
    </location>
</feature>
<dbReference type="PANTHER" id="PTHR21368">
    <property type="entry name" value="50S RIBOSOMAL PROTEIN L9"/>
    <property type="match status" value="1"/>
</dbReference>
<evidence type="ECO:0000256" key="2">
    <source>
        <dbReference type="ARBA" id="ARBA00022730"/>
    </source>
</evidence>
<keyword evidence="2 7" id="KW-0699">rRNA-binding</keyword>
<evidence type="ECO:0000313" key="12">
    <source>
        <dbReference type="Proteomes" id="UP001595528"/>
    </source>
</evidence>
<dbReference type="HAMAP" id="MF_00503">
    <property type="entry name" value="Ribosomal_bL9"/>
    <property type="match status" value="1"/>
</dbReference>
<dbReference type="GO" id="GO:0005840">
    <property type="term" value="C:ribosome"/>
    <property type="evidence" value="ECO:0007669"/>
    <property type="project" value="UniProtKB-KW"/>
</dbReference>
<organism evidence="11 12">
    <name type="scientific">Marinibaculum pumilum</name>
    <dbReference type="NCBI Taxonomy" id="1766165"/>
    <lineage>
        <taxon>Bacteria</taxon>
        <taxon>Pseudomonadati</taxon>
        <taxon>Pseudomonadota</taxon>
        <taxon>Alphaproteobacteria</taxon>
        <taxon>Rhodospirillales</taxon>
        <taxon>Rhodospirillaceae</taxon>
        <taxon>Marinibaculum</taxon>
    </lineage>
</organism>
<evidence type="ECO:0000256" key="4">
    <source>
        <dbReference type="ARBA" id="ARBA00022980"/>
    </source>
</evidence>
<dbReference type="InterPro" id="IPR020069">
    <property type="entry name" value="Ribosomal_bL9_C"/>
</dbReference>